<dbReference type="Gene3D" id="2.40.70.10">
    <property type="entry name" value="Acid Proteases"/>
    <property type="match status" value="1"/>
</dbReference>
<dbReference type="EMBL" id="JAAGAX010000008">
    <property type="protein sequence ID" value="KAF2308250.1"/>
    <property type="molecule type" value="Genomic_DNA"/>
</dbReference>
<keyword evidence="2" id="KW-1185">Reference proteome</keyword>
<name>A0A6A6M3H4_HEVBR</name>
<reference evidence="1 2" key="1">
    <citation type="journal article" date="2020" name="Mol. Plant">
        <title>The Chromosome-Based Rubber Tree Genome Provides New Insights into Spurge Genome Evolution and Rubber Biosynthesis.</title>
        <authorList>
            <person name="Liu J."/>
            <person name="Shi C."/>
            <person name="Shi C.C."/>
            <person name="Li W."/>
            <person name="Zhang Q.J."/>
            <person name="Zhang Y."/>
            <person name="Li K."/>
            <person name="Lu H.F."/>
            <person name="Shi C."/>
            <person name="Zhu S.T."/>
            <person name="Xiao Z.Y."/>
            <person name="Nan H."/>
            <person name="Yue Y."/>
            <person name="Zhu X.G."/>
            <person name="Wu Y."/>
            <person name="Hong X.N."/>
            <person name="Fan G.Y."/>
            <person name="Tong Y."/>
            <person name="Zhang D."/>
            <person name="Mao C.L."/>
            <person name="Liu Y.L."/>
            <person name="Hao S.J."/>
            <person name="Liu W.Q."/>
            <person name="Lv M.Q."/>
            <person name="Zhang H.B."/>
            <person name="Liu Y."/>
            <person name="Hu-Tang G.R."/>
            <person name="Wang J.P."/>
            <person name="Wang J.H."/>
            <person name="Sun Y.H."/>
            <person name="Ni S.B."/>
            <person name="Chen W.B."/>
            <person name="Zhang X.C."/>
            <person name="Jiao Y.N."/>
            <person name="Eichler E.E."/>
            <person name="Li G.H."/>
            <person name="Liu X."/>
            <person name="Gao L.Z."/>
        </authorList>
    </citation>
    <scope>NUCLEOTIDE SEQUENCE [LARGE SCALE GENOMIC DNA]</scope>
    <source>
        <strain evidence="2">cv. GT1</strain>
        <tissue evidence="1">Leaf</tissue>
    </source>
</reference>
<accession>A0A6A6M3H4</accession>
<proteinExistence type="predicted"/>
<dbReference type="InterPro" id="IPR021109">
    <property type="entry name" value="Peptidase_aspartic_dom_sf"/>
</dbReference>
<evidence type="ECO:0000313" key="1">
    <source>
        <dbReference type="EMBL" id="KAF2308250.1"/>
    </source>
</evidence>
<organism evidence="1 2">
    <name type="scientific">Hevea brasiliensis</name>
    <name type="common">Para rubber tree</name>
    <name type="synonym">Siphonia brasiliensis</name>
    <dbReference type="NCBI Taxonomy" id="3981"/>
    <lineage>
        <taxon>Eukaryota</taxon>
        <taxon>Viridiplantae</taxon>
        <taxon>Streptophyta</taxon>
        <taxon>Embryophyta</taxon>
        <taxon>Tracheophyta</taxon>
        <taxon>Spermatophyta</taxon>
        <taxon>Magnoliopsida</taxon>
        <taxon>eudicotyledons</taxon>
        <taxon>Gunneridae</taxon>
        <taxon>Pentapetalae</taxon>
        <taxon>rosids</taxon>
        <taxon>fabids</taxon>
        <taxon>Malpighiales</taxon>
        <taxon>Euphorbiaceae</taxon>
        <taxon>Crotonoideae</taxon>
        <taxon>Micrandreae</taxon>
        <taxon>Hevea</taxon>
    </lineage>
</organism>
<gene>
    <name evidence="1" type="ORF">GH714_038636</name>
</gene>
<dbReference type="Pfam" id="PF08284">
    <property type="entry name" value="RVP_2"/>
    <property type="match status" value="1"/>
</dbReference>
<comment type="caution">
    <text evidence="1">The sequence shown here is derived from an EMBL/GenBank/DDBJ whole genome shotgun (WGS) entry which is preliminary data.</text>
</comment>
<evidence type="ECO:0000313" key="2">
    <source>
        <dbReference type="Proteomes" id="UP000467840"/>
    </source>
</evidence>
<protein>
    <submittedName>
        <fullName evidence="1">Uncharacterized protein</fullName>
    </submittedName>
</protein>
<dbReference type="CDD" id="cd00303">
    <property type="entry name" value="retropepsin_like"/>
    <property type="match status" value="1"/>
</dbReference>
<sequence>MVEHRVKGHCYNCDEPHSFNYRWKKLLCIELQDPEPLDEASEEVEVGEPEISLHAVNNMQHSQTMQLQALIGNYSLTVLVYSGSTNNFISAAAVTRLGIPIHQQAGVKVSVANGEKVSSG</sequence>
<dbReference type="Proteomes" id="UP000467840">
    <property type="component" value="Chromosome 9"/>
</dbReference>
<dbReference type="AlphaFoldDB" id="A0A6A6M3H4"/>